<keyword evidence="8" id="KW-0829">Tyrosine-protein kinase</keyword>
<feature type="binding site" evidence="10">
    <location>
        <position position="384"/>
    </location>
    <ligand>
        <name>ATP</name>
        <dbReference type="ChEBI" id="CHEBI:30616"/>
    </ligand>
</feature>
<protein>
    <recommendedName>
        <fullName evidence="2">receptor protein-tyrosine kinase</fullName>
        <ecNumber evidence="2">2.7.10.1</ecNumber>
    </recommendedName>
</protein>
<dbReference type="EC" id="2.7.10.1" evidence="2"/>
<evidence type="ECO:0000256" key="11">
    <source>
        <dbReference type="SAM" id="MobiDB-lite"/>
    </source>
</evidence>
<keyword evidence="9" id="KW-0325">Glycoprotein</keyword>
<dbReference type="AlphaFoldDB" id="A0A5K3F629"/>
<dbReference type="Gene3D" id="2.60.40.10">
    <property type="entry name" value="Immunoglobulins"/>
    <property type="match status" value="1"/>
</dbReference>
<dbReference type="PANTHER" id="PTHR24416">
    <property type="entry name" value="TYROSINE-PROTEIN KINASE RECEPTOR"/>
    <property type="match status" value="1"/>
</dbReference>
<dbReference type="InterPro" id="IPR011009">
    <property type="entry name" value="Kinase-like_dom_sf"/>
</dbReference>
<dbReference type="PROSITE" id="PS50011">
    <property type="entry name" value="PROTEIN_KINASE_DOM"/>
    <property type="match status" value="1"/>
</dbReference>
<dbReference type="InterPro" id="IPR000719">
    <property type="entry name" value="Prot_kinase_dom"/>
</dbReference>
<evidence type="ECO:0000256" key="8">
    <source>
        <dbReference type="ARBA" id="ARBA00023137"/>
    </source>
</evidence>
<evidence type="ECO:0000259" key="13">
    <source>
        <dbReference type="PROSITE" id="PS50011"/>
    </source>
</evidence>
<dbReference type="PROSITE" id="PS00107">
    <property type="entry name" value="PROTEIN_KINASE_ATP"/>
    <property type="match status" value="1"/>
</dbReference>
<evidence type="ECO:0000256" key="2">
    <source>
        <dbReference type="ARBA" id="ARBA00011902"/>
    </source>
</evidence>
<feature type="domain" description="Protein kinase" evidence="13">
    <location>
        <begin position="346"/>
        <end position="523"/>
    </location>
</feature>
<feature type="compositionally biased region" description="Basic and acidic residues" evidence="11">
    <location>
        <begin position="455"/>
        <end position="470"/>
    </location>
</feature>
<dbReference type="SUPFAM" id="SSF56112">
    <property type="entry name" value="Protein kinase-like (PK-like)"/>
    <property type="match status" value="1"/>
</dbReference>
<evidence type="ECO:0000256" key="5">
    <source>
        <dbReference type="ARBA" id="ARBA00022741"/>
    </source>
</evidence>
<dbReference type="GO" id="GO:0005524">
    <property type="term" value="F:ATP binding"/>
    <property type="evidence" value="ECO:0007669"/>
    <property type="project" value="UniProtKB-UniRule"/>
</dbReference>
<sequence>MVKVDPHKVACPQLPGNYSVHCGNRHLRVFWIPPRNESGNFIRVVPTFREVGSPRFTSFVDELRPPGAEGRYYDHNGTRPNTAYEFGLNYLTAEGVVAIPPHGNEDFPRCLCTSPSDAPETPTNFDCHYLHENDYTCEWTPGEDNGSPVEFFKLQYKAYNSSDLETTNWINLKEVPGSENRTNVTLPIRIPTEVRLNAVSTVGESATVSRLVKPPLYYHSEAKWKATDVFTYGSIGLGVLFLVILLIALITFKRRHSSSKEHKRSFLINFNRDRGGHVRLFNGSLQDNSLAATKTTSLSGPPFEFLSTFEPGWSQEVNSLYGAAAVISGETNEPLYTSMLIPASQLRFLRYIGCGAFGKVWEGRLRVQAESTGEDDRFERVALKVRNVKSLTEAEFKREAALMQRYQHENIVKFYGISMDSPNHQCLVLEMMEQGNLREYLHRARPRLTQSQAERFSRQEHTARSDRSSRQTETTVATTGESVCSGSTAVELHAMLSIPDLVKIMRDIARGCQYLEEQHFVHR</sequence>
<dbReference type="InterPro" id="IPR050122">
    <property type="entry name" value="RTK"/>
</dbReference>
<dbReference type="WBParaSite" id="MCU_005233-RB">
    <property type="protein sequence ID" value="MCU_005233-RB"/>
    <property type="gene ID" value="MCU_005233"/>
</dbReference>
<feature type="domain" description="Fibronectin type-III" evidence="14">
    <location>
        <begin position="121"/>
        <end position="215"/>
    </location>
</feature>
<proteinExistence type="predicted"/>
<keyword evidence="12" id="KW-1133">Transmembrane helix</keyword>
<evidence type="ECO:0000256" key="12">
    <source>
        <dbReference type="SAM" id="Phobius"/>
    </source>
</evidence>
<evidence type="ECO:0000256" key="7">
    <source>
        <dbReference type="ARBA" id="ARBA00022840"/>
    </source>
</evidence>
<dbReference type="GO" id="GO:0005886">
    <property type="term" value="C:plasma membrane"/>
    <property type="evidence" value="ECO:0007669"/>
    <property type="project" value="TreeGrafter"/>
</dbReference>
<feature type="compositionally biased region" description="Polar residues" evidence="11">
    <location>
        <begin position="471"/>
        <end position="482"/>
    </location>
</feature>
<evidence type="ECO:0000259" key="14">
    <source>
        <dbReference type="PROSITE" id="PS50853"/>
    </source>
</evidence>
<dbReference type="InterPro" id="IPR013783">
    <property type="entry name" value="Ig-like_fold"/>
</dbReference>
<keyword evidence="5 10" id="KW-0547">Nucleotide-binding</keyword>
<dbReference type="CDD" id="cd00063">
    <property type="entry name" value="FN3"/>
    <property type="match status" value="1"/>
</dbReference>
<dbReference type="InterPro" id="IPR036116">
    <property type="entry name" value="FN3_sf"/>
</dbReference>
<dbReference type="PANTHER" id="PTHR24416:SF527">
    <property type="entry name" value="PROTO-ONCOGENE TYROSINE-PROTEIN KINASE ROS"/>
    <property type="match status" value="1"/>
</dbReference>
<evidence type="ECO:0000256" key="9">
    <source>
        <dbReference type="ARBA" id="ARBA00023180"/>
    </source>
</evidence>
<evidence type="ECO:0000256" key="1">
    <source>
        <dbReference type="ARBA" id="ARBA00004167"/>
    </source>
</evidence>
<dbReference type="InterPro" id="IPR001245">
    <property type="entry name" value="Ser-Thr/Tyr_kinase_cat_dom"/>
</dbReference>
<reference evidence="15" key="1">
    <citation type="submission" date="2019-11" db="UniProtKB">
        <authorList>
            <consortium name="WormBaseParasite"/>
        </authorList>
    </citation>
    <scope>IDENTIFICATION</scope>
</reference>
<dbReference type="InterPro" id="IPR003961">
    <property type="entry name" value="FN3_dom"/>
</dbReference>
<dbReference type="SUPFAM" id="SSF49265">
    <property type="entry name" value="Fibronectin type III"/>
    <property type="match status" value="2"/>
</dbReference>
<evidence type="ECO:0000256" key="4">
    <source>
        <dbReference type="ARBA" id="ARBA00022679"/>
    </source>
</evidence>
<keyword evidence="4" id="KW-0808">Transferase</keyword>
<dbReference type="Pfam" id="PF07714">
    <property type="entry name" value="PK_Tyr_Ser-Thr"/>
    <property type="match status" value="1"/>
</dbReference>
<keyword evidence="3" id="KW-0597">Phosphoprotein</keyword>
<keyword evidence="12" id="KW-0812">Transmembrane</keyword>
<comment type="subcellular location">
    <subcellularLocation>
        <location evidence="1">Membrane</location>
        <topology evidence="1">Single-pass membrane protein</topology>
    </subcellularLocation>
</comment>
<dbReference type="Gene3D" id="1.10.510.10">
    <property type="entry name" value="Transferase(Phosphotransferase) domain 1"/>
    <property type="match status" value="1"/>
</dbReference>
<dbReference type="GO" id="GO:0004714">
    <property type="term" value="F:transmembrane receptor protein tyrosine kinase activity"/>
    <property type="evidence" value="ECO:0007669"/>
    <property type="project" value="UniProtKB-EC"/>
</dbReference>
<dbReference type="GO" id="GO:0007169">
    <property type="term" value="P:cell surface receptor protein tyrosine kinase signaling pathway"/>
    <property type="evidence" value="ECO:0007669"/>
    <property type="project" value="TreeGrafter"/>
</dbReference>
<dbReference type="PROSITE" id="PS50853">
    <property type="entry name" value="FN3"/>
    <property type="match status" value="1"/>
</dbReference>
<keyword evidence="7 10" id="KW-0067">ATP-binding</keyword>
<dbReference type="InterPro" id="IPR017441">
    <property type="entry name" value="Protein_kinase_ATP_BS"/>
</dbReference>
<feature type="transmembrane region" description="Helical" evidence="12">
    <location>
        <begin position="229"/>
        <end position="252"/>
    </location>
</feature>
<name>A0A5K3F629_MESCO</name>
<keyword evidence="12" id="KW-0472">Membrane</keyword>
<evidence type="ECO:0000256" key="6">
    <source>
        <dbReference type="ARBA" id="ARBA00022777"/>
    </source>
</evidence>
<evidence type="ECO:0000256" key="3">
    <source>
        <dbReference type="ARBA" id="ARBA00022553"/>
    </source>
</evidence>
<feature type="region of interest" description="Disordered" evidence="11">
    <location>
        <begin position="449"/>
        <end position="482"/>
    </location>
</feature>
<dbReference type="GO" id="GO:0043235">
    <property type="term" value="C:receptor complex"/>
    <property type="evidence" value="ECO:0007669"/>
    <property type="project" value="TreeGrafter"/>
</dbReference>
<evidence type="ECO:0000256" key="10">
    <source>
        <dbReference type="PROSITE-ProRule" id="PRU10141"/>
    </source>
</evidence>
<accession>A0A5K3F629</accession>
<organism evidence="15">
    <name type="scientific">Mesocestoides corti</name>
    <name type="common">Flatworm</name>
    <dbReference type="NCBI Taxonomy" id="53468"/>
    <lineage>
        <taxon>Eukaryota</taxon>
        <taxon>Metazoa</taxon>
        <taxon>Spiralia</taxon>
        <taxon>Lophotrochozoa</taxon>
        <taxon>Platyhelminthes</taxon>
        <taxon>Cestoda</taxon>
        <taxon>Eucestoda</taxon>
        <taxon>Cyclophyllidea</taxon>
        <taxon>Mesocestoididae</taxon>
        <taxon>Mesocestoides</taxon>
    </lineage>
</organism>
<evidence type="ECO:0000313" key="15">
    <source>
        <dbReference type="WBParaSite" id="MCU_005233-RB"/>
    </source>
</evidence>
<keyword evidence="6" id="KW-0418">Kinase</keyword>
<dbReference type="GO" id="GO:0032006">
    <property type="term" value="P:regulation of TOR signaling"/>
    <property type="evidence" value="ECO:0007669"/>
    <property type="project" value="TreeGrafter"/>
</dbReference>